<evidence type="ECO:0000313" key="7">
    <source>
        <dbReference type="Proteomes" id="UP000324748"/>
    </source>
</evidence>
<feature type="domain" description="PAC" evidence="5">
    <location>
        <begin position="79"/>
        <end position="132"/>
    </location>
</feature>
<accession>A0A5B0NBW5</accession>
<proteinExistence type="predicted"/>
<keyword evidence="1" id="KW-0285">Flavoprotein</keyword>
<dbReference type="SUPFAM" id="SSF55785">
    <property type="entry name" value="PYP-like sensor domain (PAS domain)"/>
    <property type="match status" value="1"/>
</dbReference>
<dbReference type="PANTHER" id="PTHR47429:SF2">
    <property type="entry name" value="PROTEIN TWIN LOV 1"/>
    <property type="match status" value="1"/>
</dbReference>
<evidence type="ECO:0000256" key="1">
    <source>
        <dbReference type="ARBA" id="ARBA00022630"/>
    </source>
</evidence>
<dbReference type="InterPro" id="IPR000014">
    <property type="entry name" value="PAS"/>
</dbReference>
<organism evidence="6 7">
    <name type="scientific">Puccinia graminis f. sp. tritici</name>
    <dbReference type="NCBI Taxonomy" id="56615"/>
    <lineage>
        <taxon>Eukaryota</taxon>
        <taxon>Fungi</taxon>
        <taxon>Dikarya</taxon>
        <taxon>Basidiomycota</taxon>
        <taxon>Pucciniomycotina</taxon>
        <taxon>Pucciniomycetes</taxon>
        <taxon>Pucciniales</taxon>
        <taxon>Pucciniaceae</taxon>
        <taxon>Puccinia</taxon>
    </lineage>
</organism>
<dbReference type="NCBIfam" id="TIGR00229">
    <property type="entry name" value="sensory_box"/>
    <property type="match status" value="1"/>
</dbReference>
<protein>
    <recommendedName>
        <fullName evidence="5">PAC domain-containing protein</fullName>
    </recommendedName>
</protein>
<dbReference type="Pfam" id="PF13426">
    <property type="entry name" value="PAS_9"/>
    <property type="match status" value="1"/>
</dbReference>
<dbReference type="PANTHER" id="PTHR47429">
    <property type="entry name" value="PROTEIN TWIN LOV 1"/>
    <property type="match status" value="1"/>
</dbReference>
<evidence type="ECO:0000256" key="2">
    <source>
        <dbReference type="ARBA" id="ARBA00022643"/>
    </source>
</evidence>
<dbReference type="OrthoDB" id="447251at2759"/>
<feature type="region of interest" description="Disordered" evidence="4">
    <location>
        <begin position="175"/>
        <end position="196"/>
    </location>
</feature>
<dbReference type="EMBL" id="VSWC01000106">
    <property type="protein sequence ID" value="KAA1086004.1"/>
    <property type="molecule type" value="Genomic_DNA"/>
</dbReference>
<dbReference type="FunFam" id="3.30.450.20:FF:000478">
    <property type="entry name" value="Uncharacterized protein"/>
    <property type="match status" value="1"/>
</dbReference>
<reference evidence="6 7" key="1">
    <citation type="submission" date="2019-05" db="EMBL/GenBank/DDBJ databases">
        <title>Emergence of the Ug99 lineage of the wheat stem rust pathogen through somatic hybridization.</title>
        <authorList>
            <person name="Li F."/>
            <person name="Upadhyaya N.M."/>
            <person name="Sperschneider J."/>
            <person name="Matny O."/>
            <person name="Nguyen-Phuc H."/>
            <person name="Mago R."/>
            <person name="Raley C."/>
            <person name="Miller M.E."/>
            <person name="Silverstein K.A.T."/>
            <person name="Henningsen E."/>
            <person name="Hirsch C.D."/>
            <person name="Visser B."/>
            <person name="Pretorius Z.A."/>
            <person name="Steffenson B.J."/>
            <person name="Schwessinger B."/>
            <person name="Dodds P.N."/>
            <person name="Figueroa M."/>
        </authorList>
    </citation>
    <scope>NUCLEOTIDE SEQUENCE [LARGE SCALE GENOMIC DNA]</scope>
    <source>
        <strain evidence="6">21-0</strain>
    </source>
</reference>
<keyword evidence="7" id="KW-1185">Reference proteome</keyword>
<evidence type="ECO:0000256" key="4">
    <source>
        <dbReference type="SAM" id="MobiDB-lite"/>
    </source>
</evidence>
<gene>
    <name evidence="6" type="ORF">PGT21_026907</name>
</gene>
<keyword evidence="3" id="KW-0157">Chromophore</keyword>
<dbReference type="GO" id="GO:0005634">
    <property type="term" value="C:nucleus"/>
    <property type="evidence" value="ECO:0007669"/>
    <property type="project" value="TreeGrafter"/>
</dbReference>
<dbReference type="PROSITE" id="PS50113">
    <property type="entry name" value="PAC"/>
    <property type="match status" value="1"/>
</dbReference>
<evidence type="ECO:0000313" key="6">
    <source>
        <dbReference type="EMBL" id="KAA1086004.1"/>
    </source>
</evidence>
<evidence type="ECO:0000256" key="3">
    <source>
        <dbReference type="ARBA" id="ARBA00022991"/>
    </source>
</evidence>
<evidence type="ECO:0000259" key="5">
    <source>
        <dbReference type="PROSITE" id="PS50113"/>
    </source>
</evidence>
<name>A0A5B0NBW5_PUCGR</name>
<dbReference type="InterPro" id="IPR035965">
    <property type="entry name" value="PAS-like_dom_sf"/>
</dbReference>
<dbReference type="Proteomes" id="UP000324748">
    <property type="component" value="Unassembled WGS sequence"/>
</dbReference>
<dbReference type="InterPro" id="IPR000700">
    <property type="entry name" value="PAS-assoc_C"/>
</dbReference>
<comment type="caution">
    <text evidence="6">The sequence shown here is derived from an EMBL/GenBank/DDBJ whole genome shotgun (WGS) entry which is preliminary data.</text>
</comment>
<sequence>MKLCSGVDEETCQGLGDSFCVTNPRLRDNPVVMVSPSFSATTGHDRHLIIGKNCRFLQGPGTSPQSIQRLRQALKQGLPSVELLLNYKADGTPFYCLLSIIPLFDEKGFLSYYIGGQINVTDELRNNQLMALISQTNAPPEKITSADFELPAGAPANHAKFEKLAAINPRLLDKLSSSNDTHDSKDTLGSKPKKLHKSEFNGSTLHESLSAFQSTYSRLHGQLTYYGDIYGEAHMFKKASRSIVFITPEALDF</sequence>
<dbReference type="AlphaFoldDB" id="A0A5B0NBW5"/>
<keyword evidence="2" id="KW-0288">FMN</keyword>
<dbReference type="Gene3D" id="3.30.450.20">
    <property type="entry name" value="PAS domain"/>
    <property type="match status" value="1"/>
</dbReference>